<dbReference type="Proteomes" id="UP000724584">
    <property type="component" value="Unassembled WGS sequence"/>
</dbReference>
<evidence type="ECO:0000313" key="1">
    <source>
        <dbReference type="EMBL" id="KAH6640326.1"/>
    </source>
</evidence>
<protein>
    <submittedName>
        <fullName evidence="1">Uncharacterized protein</fullName>
    </submittedName>
</protein>
<evidence type="ECO:0000313" key="2">
    <source>
        <dbReference type="Proteomes" id="UP000724584"/>
    </source>
</evidence>
<sequence>MPALAPPNLFFDLAGRTIANSTTLEPVQVVCSWPLSGQYGVGSRLLYYVLVAACVLARKSEWLRNACLAAALILPAIAAIHAIVLAALHVDDAIDLDIYGALQLCSIGILTAPACVRLSNTYFNSKGRNVLFLWTILVLAGLLALTVEFFRSQSKPCLDDGFGRPLYPGFDFPYDNTTCGLTCTVKDGPFSPMRDGSADNIYVVPVPFVLKFGAATLVAAASCIPGILSTVSIWNKIVKTNSVKRFGAPNADEVIEGTNGATIQGMKSVNNLIRRLLSVVEVPVFGGAVLALIIFGELNFWSKPLHFQSEPPTNIGQWSNICASAFAACGSLYMLLVKYLERVEEEGSMHDDLSHCHCTCHEHGSIRPRSISDTSEMAETSRPPAAVMADDDVRVFRHDTAPAYMLSPTRTETCPDTEEALRGLGIYPIDSNTSTAAASGVTKALVKLATSFGTTSSGRFDDNAFRQGKVTGFPEIPGELNRNSRLNQIKQQWGEPNTDIEDGLTPRGRRSRANSFNGSISRTNSIGPRAPSPNPPPRPPTTGPGTSILGLPTTHSPESTSEPIFPSRPSAEGEKPRSQGTVVTLHEGPNSPAIVLSSDDEPGDWPEPAGTMSGSTEQHSEQTEIPTNSGGLSVPTEGKRDAPGGMAQHGAQRGVQEQQEALPADGQHEYTGEVHVQAPPPTSEEAK</sequence>
<keyword evidence="2" id="KW-1185">Reference proteome</keyword>
<organism evidence="1 2">
    <name type="scientific">Chaetomium tenue</name>
    <dbReference type="NCBI Taxonomy" id="1854479"/>
    <lineage>
        <taxon>Eukaryota</taxon>
        <taxon>Fungi</taxon>
        <taxon>Dikarya</taxon>
        <taxon>Ascomycota</taxon>
        <taxon>Pezizomycotina</taxon>
        <taxon>Sordariomycetes</taxon>
        <taxon>Sordariomycetidae</taxon>
        <taxon>Sordariales</taxon>
        <taxon>Chaetomiaceae</taxon>
        <taxon>Chaetomium</taxon>
    </lineage>
</organism>
<proteinExistence type="predicted"/>
<accession>A0ACB7PIU5</accession>
<reference evidence="1 2" key="1">
    <citation type="journal article" date="2021" name="Nat. Commun.">
        <title>Genetic determinants of endophytism in the Arabidopsis root mycobiome.</title>
        <authorList>
            <person name="Mesny F."/>
            <person name="Miyauchi S."/>
            <person name="Thiergart T."/>
            <person name="Pickel B."/>
            <person name="Atanasova L."/>
            <person name="Karlsson M."/>
            <person name="Huettel B."/>
            <person name="Barry K.W."/>
            <person name="Haridas S."/>
            <person name="Chen C."/>
            <person name="Bauer D."/>
            <person name="Andreopoulos W."/>
            <person name="Pangilinan J."/>
            <person name="LaButti K."/>
            <person name="Riley R."/>
            <person name="Lipzen A."/>
            <person name="Clum A."/>
            <person name="Drula E."/>
            <person name="Henrissat B."/>
            <person name="Kohler A."/>
            <person name="Grigoriev I.V."/>
            <person name="Martin F.M."/>
            <person name="Hacquard S."/>
        </authorList>
    </citation>
    <scope>NUCLEOTIDE SEQUENCE [LARGE SCALE GENOMIC DNA]</scope>
    <source>
        <strain evidence="1 2">MPI-SDFR-AT-0079</strain>
    </source>
</reference>
<comment type="caution">
    <text evidence="1">The sequence shown here is derived from an EMBL/GenBank/DDBJ whole genome shotgun (WGS) entry which is preliminary data.</text>
</comment>
<dbReference type="EMBL" id="JAGIZQ010000002">
    <property type="protein sequence ID" value="KAH6640326.1"/>
    <property type="molecule type" value="Genomic_DNA"/>
</dbReference>
<gene>
    <name evidence="1" type="ORF">F5144DRAFT_90636</name>
</gene>
<name>A0ACB7PIU5_9PEZI</name>